<keyword evidence="7" id="KW-1133">Transmembrane helix</keyword>
<feature type="transmembrane region" description="Helical" evidence="7">
    <location>
        <begin position="465"/>
        <end position="487"/>
    </location>
</feature>
<dbReference type="InterPro" id="IPR017896">
    <property type="entry name" value="4Fe4S_Fe-S-bd"/>
</dbReference>
<feature type="transmembrane region" description="Helical" evidence="7">
    <location>
        <begin position="167"/>
        <end position="186"/>
    </location>
</feature>
<dbReference type="RefSeq" id="WP_091685425.1">
    <property type="nucleotide sequence ID" value="NZ_FOSN01000017.1"/>
</dbReference>
<feature type="domain" description="4Fe-4S ferredoxin-type" evidence="8">
    <location>
        <begin position="177"/>
        <end position="213"/>
    </location>
</feature>
<evidence type="ECO:0000256" key="7">
    <source>
        <dbReference type="SAM" id="Phobius"/>
    </source>
</evidence>
<evidence type="ECO:0000256" key="6">
    <source>
        <dbReference type="ARBA" id="ARBA00023014"/>
    </source>
</evidence>
<dbReference type="EMBL" id="FOSN01000017">
    <property type="protein sequence ID" value="SFK73203.1"/>
    <property type="molecule type" value="Genomic_DNA"/>
</dbReference>
<keyword evidence="10" id="KW-1185">Reference proteome</keyword>
<keyword evidence="5" id="KW-0408">Iron</keyword>
<evidence type="ECO:0000256" key="5">
    <source>
        <dbReference type="ARBA" id="ARBA00023004"/>
    </source>
</evidence>
<feature type="domain" description="4Fe-4S ferredoxin-type" evidence="8">
    <location>
        <begin position="92"/>
        <end position="128"/>
    </location>
</feature>
<evidence type="ECO:0000259" key="8">
    <source>
        <dbReference type="Pfam" id="PF12801"/>
    </source>
</evidence>
<dbReference type="GO" id="GO:0005886">
    <property type="term" value="C:plasma membrane"/>
    <property type="evidence" value="ECO:0007669"/>
    <property type="project" value="TreeGrafter"/>
</dbReference>
<dbReference type="GO" id="GO:0051539">
    <property type="term" value="F:4 iron, 4 sulfur cluster binding"/>
    <property type="evidence" value="ECO:0007669"/>
    <property type="project" value="UniProtKB-KW"/>
</dbReference>
<evidence type="ECO:0000256" key="3">
    <source>
        <dbReference type="ARBA" id="ARBA00022723"/>
    </source>
</evidence>
<evidence type="ECO:0000313" key="9">
    <source>
        <dbReference type="EMBL" id="SFK73203.1"/>
    </source>
</evidence>
<evidence type="ECO:0000313" key="10">
    <source>
        <dbReference type="Proteomes" id="UP000198755"/>
    </source>
</evidence>
<feature type="transmembrane region" description="Helical" evidence="7">
    <location>
        <begin position="401"/>
        <end position="420"/>
    </location>
</feature>
<keyword evidence="7" id="KW-0812">Transmembrane</keyword>
<evidence type="ECO:0000256" key="4">
    <source>
        <dbReference type="ARBA" id="ARBA00022982"/>
    </source>
</evidence>
<keyword evidence="7" id="KW-0472">Membrane</keyword>
<evidence type="ECO:0000256" key="1">
    <source>
        <dbReference type="ARBA" id="ARBA00022448"/>
    </source>
</evidence>
<dbReference type="InterPro" id="IPR051684">
    <property type="entry name" value="Electron_Trans/Redox"/>
</dbReference>
<keyword evidence="4" id="KW-0249">Electron transport</keyword>
<keyword evidence="3" id="KW-0479">Metal-binding</keyword>
<accession>A0A1I4BXG1</accession>
<reference evidence="9 10" key="1">
    <citation type="submission" date="2016-10" db="EMBL/GenBank/DDBJ databases">
        <authorList>
            <person name="de Groot N.N."/>
        </authorList>
    </citation>
    <scope>NUCLEOTIDE SEQUENCE [LARGE SCALE GENOMIC DNA]</scope>
    <source>
        <strain evidence="9 10">NE2</strain>
    </source>
</reference>
<dbReference type="PANTHER" id="PTHR30176:SF3">
    <property type="entry name" value="FERREDOXIN-TYPE PROTEIN NAPH"/>
    <property type="match status" value="1"/>
</dbReference>
<protein>
    <submittedName>
        <fullName evidence="9">Polyferredoxin</fullName>
    </submittedName>
</protein>
<gene>
    <name evidence="9" type="ORF">SAMN05444581_11719</name>
</gene>
<dbReference type="OrthoDB" id="9806398at2"/>
<keyword evidence="6" id="KW-0411">Iron-sulfur</keyword>
<feature type="transmembrane region" description="Helical" evidence="7">
    <location>
        <begin position="359"/>
        <end position="381"/>
    </location>
</feature>
<keyword evidence="1" id="KW-0813">Transport</keyword>
<sequence>MTIGLTGPETKSEAHGRSATLALIEPPQLSWSARGLAAAGRWLRRNQRLIQRVQWAVVLVYIGLVATPAFLPLPERTAHIWNNLTLFAQFAFWGLWWPFVLLSMIIAGRSWCGLFCPEGALTEMASRHSLGLSVPRWITWKGWPFAAFVLTTVYGQMISVYQYPKPALLILGGSTLGAIAVGFLYGRNKRVWCRYLCPVNGVFGLLAKLAPVHFRVDQDAWSRSRSAGNSGARAINCAPLVPIRTMRGGADCHMCGRCEGFRDAIELAPRSPNHEIIEVAGAVPKPWETMLIVFGLMGVAAGAFQWSGSPWYVAIKQAAAEWLIDRSIMWPLRLQPPWWILTDYPGLNDQMTLLDGAIVLLYIAAVTAIVGAAALICLWAAARSLGPWSPRPFHHLAQSLIPIAACGVFLGLSATTVSLLRAEGLSLANIGLLRGALLGGATLWSAALGWSIAGRYTSDKPRRSAAALFVALAASIGAASSILIFFVW</sequence>
<dbReference type="Pfam" id="PF12801">
    <property type="entry name" value="Fer4_5"/>
    <property type="match status" value="2"/>
</dbReference>
<evidence type="ECO:0000256" key="2">
    <source>
        <dbReference type="ARBA" id="ARBA00022485"/>
    </source>
</evidence>
<name>A0A1I4BXG1_9HYPH</name>
<proteinExistence type="predicted"/>
<feature type="transmembrane region" description="Helical" evidence="7">
    <location>
        <begin position="91"/>
        <end position="116"/>
    </location>
</feature>
<dbReference type="AlphaFoldDB" id="A0A1I4BXG1"/>
<organism evidence="9 10">
    <name type="scientific">Methylocapsa palsarum</name>
    <dbReference type="NCBI Taxonomy" id="1612308"/>
    <lineage>
        <taxon>Bacteria</taxon>
        <taxon>Pseudomonadati</taxon>
        <taxon>Pseudomonadota</taxon>
        <taxon>Alphaproteobacteria</taxon>
        <taxon>Hyphomicrobiales</taxon>
        <taxon>Beijerinckiaceae</taxon>
        <taxon>Methylocapsa</taxon>
    </lineage>
</organism>
<feature type="transmembrane region" description="Helical" evidence="7">
    <location>
        <begin position="53"/>
        <end position="71"/>
    </location>
</feature>
<dbReference type="PANTHER" id="PTHR30176">
    <property type="entry name" value="FERREDOXIN-TYPE PROTEIN NAPH"/>
    <property type="match status" value="1"/>
</dbReference>
<feature type="transmembrane region" description="Helical" evidence="7">
    <location>
        <begin position="137"/>
        <end position="155"/>
    </location>
</feature>
<feature type="transmembrane region" description="Helical" evidence="7">
    <location>
        <begin position="432"/>
        <end position="453"/>
    </location>
</feature>
<dbReference type="Proteomes" id="UP000198755">
    <property type="component" value="Unassembled WGS sequence"/>
</dbReference>
<dbReference type="STRING" id="1612308.SAMN05444581_11719"/>
<dbReference type="GO" id="GO:0046872">
    <property type="term" value="F:metal ion binding"/>
    <property type="evidence" value="ECO:0007669"/>
    <property type="project" value="UniProtKB-KW"/>
</dbReference>
<keyword evidence="2" id="KW-0004">4Fe-4S</keyword>